<feature type="domain" description="Phosphoadenosine phosphosulphate reductase" evidence="1">
    <location>
        <begin position="41"/>
        <end position="90"/>
    </location>
</feature>
<dbReference type="EMBL" id="WUQX01000001">
    <property type="protein sequence ID" value="MXP75396.1"/>
    <property type="molecule type" value="Genomic_DNA"/>
</dbReference>
<organism evidence="2 3">
    <name type="scientific">Sporofaciens musculi</name>
    <dbReference type="NCBI Taxonomy" id="2681861"/>
    <lineage>
        <taxon>Bacteria</taxon>
        <taxon>Bacillati</taxon>
        <taxon>Bacillota</taxon>
        <taxon>Clostridia</taxon>
        <taxon>Lachnospirales</taxon>
        <taxon>Lachnospiraceae</taxon>
        <taxon>Sporofaciens</taxon>
    </lineage>
</organism>
<dbReference type="InterPro" id="IPR050128">
    <property type="entry name" value="Sulfate_adenylyltrnsfr_sub2"/>
</dbReference>
<dbReference type="Pfam" id="PF01507">
    <property type="entry name" value="PAPS_reduct"/>
    <property type="match status" value="2"/>
</dbReference>
<gene>
    <name evidence="2" type="ORF">GN277_08390</name>
</gene>
<dbReference type="PANTHER" id="PTHR43196">
    <property type="entry name" value="SULFATE ADENYLYLTRANSFERASE SUBUNIT 2"/>
    <property type="match status" value="1"/>
</dbReference>
<dbReference type="PANTHER" id="PTHR43196:SF2">
    <property type="entry name" value="PHOSPHOADENOSINE PHOSPHOSULFATE REDUCTASE"/>
    <property type="match status" value="1"/>
</dbReference>
<dbReference type="InterPro" id="IPR014729">
    <property type="entry name" value="Rossmann-like_a/b/a_fold"/>
</dbReference>
<keyword evidence="3" id="KW-1185">Reference proteome</keyword>
<protein>
    <submittedName>
        <fullName evidence="2">Phosphoadenosine phosphosulfate reductase family protein</fullName>
    </submittedName>
</protein>
<evidence type="ECO:0000259" key="1">
    <source>
        <dbReference type="Pfam" id="PF01507"/>
    </source>
</evidence>
<dbReference type="Gene3D" id="3.40.50.620">
    <property type="entry name" value="HUPs"/>
    <property type="match status" value="1"/>
</dbReference>
<comment type="caution">
    <text evidence="2">The sequence shown here is derived from an EMBL/GenBank/DDBJ whole genome shotgun (WGS) entry which is preliminary data.</text>
</comment>
<accession>A0A7X3MFG0</accession>
<name>A0A7X3MFG0_9FIRM</name>
<evidence type="ECO:0000313" key="3">
    <source>
        <dbReference type="Proteomes" id="UP000460412"/>
    </source>
</evidence>
<proteinExistence type="predicted"/>
<dbReference type="RefSeq" id="WP_159750654.1">
    <property type="nucleotide sequence ID" value="NZ_WUQX01000001.1"/>
</dbReference>
<dbReference type="AlphaFoldDB" id="A0A7X3MFG0"/>
<evidence type="ECO:0000313" key="2">
    <source>
        <dbReference type="EMBL" id="MXP75396.1"/>
    </source>
</evidence>
<reference evidence="2 3" key="1">
    <citation type="submission" date="2019-12" db="EMBL/GenBank/DDBJ databases">
        <title>Sporaefaciens musculi gen. nov., sp. nov., a novel bacterium isolated from the caecum of an obese mouse.</title>
        <authorList>
            <person name="Rasmussen T.S."/>
            <person name="Streidl T."/>
            <person name="Hitch T.C.A."/>
            <person name="Wortmann E."/>
            <person name="Deptula P."/>
            <person name="Hansen M."/>
            <person name="Nielsen D.S."/>
            <person name="Clavel T."/>
            <person name="Vogensen F.K."/>
        </authorList>
    </citation>
    <scope>NUCLEOTIDE SEQUENCE [LARGE SCALE GENOMIC DNA]</scope>
    <source>
        <strain evidence="2 3">WCA-9-b2</strain>
    </source>
</reference>
<dbReference type="InterPro" id="IPR002500">
    <property type="entry name" value="PAPS_reduct_dom"/>
</dbReference>
<dbReference type="GO" id="GO:0003824">
    <property type="term" value="F:catalytic activity"/>
    <property type="evidence" value="ECO:0007669"/>
    <property type="project" value="InterPro"/>
</dbReference>
<feature type="domain" description="Phosphoadenosine phosphosulphate reductase" evidence="1">
    <location>
        <begin position="208"/>
        <end position="342"/>
    </location>
</feature>
<sequence>MNKHTIGDLYQMQSLPLSAKIRMTQYRIREWVDYYGDDGVYVSFSGGKDSTVLLHIAREMYRNIGAVYVDTGLEYPEVREFVKQHENVEIIRPKMNFRQIIIKYGYPMIGKEVAGCVYGARRYVEKLAEREKKAGGGEIIPNYSYMADLVGIDRREDRENAAYQSLSRGEIPSADIKTPVRYLILQGKYPHKENGVETSEYSKMYNKERYKFFLDAPFEISDHCCSIMKKAPMHNYAKKTGKMPMTAQMASESRLRTTNWLKNGCNGFDMKSPISNPMSFWTEQDVLEYIYHNHIPVASVYGEVVADYGKGKPTENTMDMGIFDIGKPVFDTTGCDRTGCVYCGFGCHREKSPNRWELAEKLSNPALIDYMMRGGAFDEKGIWKPDNRGLGFWFVVEWINVHGKLHIIMPHREEYLGQYMTEDTEKYLAA</sequence>
<dbReference type="Proteomes" id="UP000460412">
    <property type="component" value="Unassembled WGS sequence"/>
</dbReference>
<dbReference type="SUPFAM" id="SSF52402">
    <property type="entry name" value="Adenine nucleotide alpha hydrolases-like"/>
    <property type="match status" value="2"/>
</dbReference>